<sequence length="310" mass="34045">MQIFLSIIPVFLVSLFGYMIASSGKLNKNDIQSLSKFTFSFAIPVMLFFKMATLDIPKNIEWSLLLSYYLAVLCVFVVMTCLMKYFFSEDPEEQSIGGFSSTFSNAVVVGIPVVDQTLGHQAMLPLLMLISIHALTLYSMGFIFAERDKFEATRILTSVANIFTEMVKNPITLSIFSGLVINSLSIDLPAVIASSLELMAGAAIPLTLFALGASIHQFSLSLKNRLPIIVVVMKNLVLPALVYIFSFHIFNISSLWATTAVIMAAMPVGVNAYIFSQRYQKCIPDVAGAILLSTLTSIFTVTAILTIINK</sequence>
<dbReference type="EMBL" id="LYBM01000012">
    <property type="protein sequence ID" value="ODA33854.1"/>
    <property type="molecule type" value="Genomic_DNA"/>
</dbReference>
<feature type="transmembrane region" description="Helical" evidence="8">
    <location>
        <begin position="122"/>
        <end position="145"/>
    </location>
</feature>
<feature type="transmembrane region" description="Helical" evidence="8">
    <location>
        <begin position="255"/>
        <end position="274"/>
    </location>
</feature>
<evidence type="ECO:0000256" key="1">
    <source>
        <dbReference type="ARBA" id="ARBA00004651"/>
    </source>
</evidence>
<accession>A0A1C3EKU8</accession>
<proteinExistence type="inferred from homology"/>
<dbReference type="PANTHER" id="PTHR36838">
    <property type="entry name" value="AUXIN EFFLUX CARRIER FAMILY PROTEIN"/>
    <property type="match status" value="1"/>
</dbReference>
<evidence type="ECO:0000256" key="3">
    <source>
        <dbReference type="ARBA" id="ARBA00022448"/>
    </source>
</evidence>
<dbReference type="OrthoDB" id="5870554at2"/>
<dbReference type="RefSeq" id="WP_068901205.1">
    <property type="nucleotide sequence ID" value="NZ_JBHUIF010000004.1"/>
</dbReference>
<feature type="transmembrane region" description="Helical" evidence="8">
    <location>
        <begin position="228"/>
        <end position="249"/>
    </location>
</feature>
<evidence type="ECO:0000256" key="8">
    <source>
        <dbReference type="SAM" id="Phobius"/>
    </source>
</evidence>
<dbReference type="STRING" id="1080227.A8L45_08480"/>
<evidence type="ECO:0000256" key="4">
    <source>
        <dbReference type="ARBA" id="ARBA00022475"/>
    </source>
</evidence>
<dbReference type="AlphaFoldDB" id="A0A1C3EKU8"/>
<keyword evidence="10" id="KW-1185">Reference proteome</keyword>
<evidence type="ECO:0000256" key="6">
    <source>
        <dbReference type="ARBA" id="ARBA00022989"/>
    </source>
</evidence>
<dbReference type="InterPro" id="IPR038770">
    <property type="entry name" value="Na+/solute_symporter_sf"/>
</dbReference>
<dbReference type="InterPro" id="IPR004776">
    <property type="entry name" value="Mem_transp_PIN-like"/>
</dbReference>
<evidence type="ECO:0008006" key="11">
    <source>
        <dbReference type="Google" id="ProtNLM"/>
    </source>
</evidence>
<evidence type="ECO:0000313" key="10">
    <source>
        <dbReference type="Proteomes" id="UP000094936"/>
    </source>
</evidence>
<keyword evidence="3" id="KW-0813">Transport</keyword>
<keyword evidence="4" id="KW-1003">Cell membrane</keyword>
<name>A0A1C3EKU8_9GAMM</name>
<feature type="transmembrane region" description="Helical" evidence="8">
    <location>
        <begin position="286"/>
        <end position="308"/>
    </location>
</feature>
<evidence type="ECO:0000256" key="5">
    <source>
        <dbReference type="ARBA" id="ARBA00022692"/>
    </source>
</evidence>
<dbReference type="Gene3D" id="1.20.1530.20">
    <property type="match status" value="1"/>
</dbReference>
<reference evidence="9 10" key="1">
    <citation type="submission" date="2016-05" db="EMBL/GenBank/DDBJ databases">
        <title>Genomic Taxonomy of the Vibrionaceae.</title>
        <authorList>
            <person name="Gomez-Gil B."/>
            <person name="Enciso-Ibarra J."/>
        </authorList>
    </citation>
    <scope>NUCLEOTIDE SEQUENCE [LARGE SCALE GENOMIC DNA]</scope>
    <source>
        <strain evidence="9 10">CAIM 1920</strain>
    </source>
</reference>
<feature type="transmembrane region" description="Helical" evidence="8">
    <location>
        <begin position="66"/>
        <end position="87"/>
    </location>
</feature>
<dbReference type="PANTHER" id="PTHR36838:SF3">
    <property type="entry name" value="TRANSPORTER AUXIN EFFLUX CARRIER EC FAMILY"/>
    <property type="match status" value="1"/>
</dbReference>
<feature type="transmembrane region" description="Helical" evidence="8">
    <location>
        <begin position="198"/>
        <end position="216"/>
    </location>
</feature>
<organism evidence="9 10">
    <name type="scientific">Veronia pacifica</name>
    <dbReference type="NCBI Taxonomy" id="1080227"/>
    <lineage>
        <taxon>Bacteria</taxon>
        <taxon>Pseudomonadati</taxon>
        <taxon>Pseudomonadota</taxon>
        <taxon>Gammaproteobacteria</taxon>
        <taxon>Vibrionales</taxon>
        <taxon>Vibrionaceae</taxon>
        <taxon>Veronia</taxon>
    </lineage>
</organism>
<dbReference type="Pfam" id="PF03547">
    <property type="entry name" value="Mem_trans"/>
    <property type="match status" value="1"/>
</dbReference>
<keyword evidence="5 8" id="KW-0812">Transmembrane</keyword>
<dbReference type="GO" id="GO:0005886">
    <property type="term" value="C:plasma membrane"/>
    <property type="evidence" value="ECO:0007669"/>
    <property type="project" value="UniProtKB-SubCell"/>
</dbReference>
<gene>
    <name evidence="9" type="ORF">A8L45_08480</name>
</gene>
<comment type="similarity">
    <text evidence="2">Belongs to the auxin efflux carrier (TC 2.A.69) family.</text>
</comment>
<protein>
    <recommendedName>
        <fullName evidence="11">Transporter</fullName>
    </recommendedName>
</protein>
<keyword evidence="7 8" id="KW-0472">Membrane</keyword>
<dbReference type="Proteomes" id="UP000094936">
    <property type="component" value="Unassembled WGS sequence"/>
</dbReference>
<evidence type="ECO:0000256" key="2">
    <source>
        <dbReference type="ARBA" id="ARBA00010145"/>
    </source>
</evidence>
<evidence type="ECO:0000313" key="9">
    <source>
        <dbReference type="EMBL" id="ODA33854.1"/>
    </source>
</evidence>
<comment type="caution">
    <text evidence="9">The sequence shown here is derived from an EMBL/GenBank/DDBJ whole genome shotgun (WGS) entry which is preliminary data.</text>
</comment>
<keyword evidence="6 8" id="KW-1133">Transmembrane helix</keyword>
<evidence type="ECO:0000256" key="7">
    <source>
        <dbReference type="ARBA" id="ARBA00023136"/>
    </source>
</evidence>
<feature type="transmembrane region" description="Helical" evidence="8">
    <location>
        <begin position="37"/>
        <end position="54"/>
    </location>
</feature>
<dbReference type="GO" id="GO:0055085">
    <property type="term" value="P:transmembrane transport"/>
    <property type="evidence" value="ECO:0007669"/>
    <property type="project" value="InterPro"/>
</dbReference>
<comment type="subcellular location">
    <subcellularLocation>
        <location evidence="1">Cell membrane</location>
        <topology evidence="1">Multi-pass membrane protein</topology>
    </subcellularLocation>
</comment>